<accession>A0ABQ6C7E4</accession>
<dbReference type="InterPro" id="IPR015942">
    <property type="entry name" value="Asp/Glu/hydantoin_racemase"/>
</dbReference>
<protein>
    <submittedName>
        <fullName evidence="3">Racemase</fullName>
    </submittedName>
</protein>
<dbReference type="PANTHER" id="PTHR21198:SF7">
    <property type="entry name" value="ASPARTATE-GLUTAMATE RACEMASE FAMILY"/>
    <property type="match status" value="1"/>
</dbReference>
<gene>
    <name evidence="3" type="ORF">GCM10007935_30130</name>
</gene>
<dbReference type="Gene3D" id="3.40.50.1860">
    <property type="match status" value="2"/>
</dbReference>
<dbReference type="NCBIfam" id="TIGR00035">
    <property type="entry name" value="asp_race"/>
    <property type="match status" value="1"/>
</dbReference>
<name>A0ABQ6C7E4_9BURK</name>
<comment type="caution">
    <text evidence="3">The sequence shown here is derived from an EMBL/GenBank/DDBJ whole genome shotgun (WGS) entry which is preliminary data.</text>
</comment>
<dbReference type="InterPro" id="IPR001920">
    <property type="entry name" value="Asp/Glu_race"/>
</dbReference>
<proteinExistence type="inferred from homology"/>
<dbReference type="InterPro" id="IPR033134">
    <property type="entry name" value="Asp/Glu_racemase_AS_2"/>
</dbReference>
<evidence type="ECO:0000313" key="3">
    <source>
        <dbReference type="EMBL" id="GLS15577.1"/>
    </source>
</evidence>
<dbReference type="EMBL" id="BSPB01000028">
    <property type="protein sequence ID" value="GLS15577.1"/>
    <property type="molecule type" value="Genomic_DNA"/>
</dbReference>
<dbReference type="SUPFAM" id="SSF53681">
    <property type="entry name" value="Aspartate/glutamate racemase"/>
    <property type="match status" value="2"/>
</dbReference>
<organism evidence="3 4">
    <name type="scientific">Hydrogenophaga electricum</name>
    <dbReference type="NCBI Taxonomy" id="1230953"/>
    <lineage>
        <taxon>Bacteria</taxon>
        <taxon>Pseudomonadati</taxon>
        <taxon>Pseudomonadota</taxon>
        <taxon>Betaproteobacteria</taxon>
        <taxon>Burkholderiales</taxon>
        <taxon>Comamonadaceae</taxon>
        <taxon>Hydrogenophaga</taxon>
    </lineage>
</organism>
<dbReference type="Pfam" id="PF01177">
    <property type="entry name" value="Asp_Glu_race"/>
    <property type="match status" value="1"/>
</dbReference>
<reference evidence="4" key="1">
    <citation type="journal article" date="2019" name="Int. J. Syst. Evol. Microbiol.">
        <title>The Global Catalogue of Microorganisms (GCM) 10K type strain sequencing project: providing services to taxonomists for standard genome sequencing and annotation.</title>
        <authorList>
            <consortium name="The Broad Institute Genomics Platform"/>
            <consortium name="The Broad Institute Genome Sequencing Center for Infectious Disease"/>
            <person name="Wu L."/>
            <person name="Ma J."/>
        </authorList>
    </citation>
    <scope>NUCLEOTIDE SEQUENCE [LARGE SCALE GENOMIC DNA]</scope>
    <source>
        <strain evidence="4">NBRC 109341</strain>
    </source>
</reference>
<dbReference type="PANTHER" id="PTHR21198">
    <property type="entry name" value="GLUTAMATE RACEMASE"/>
    <property type="match status" value="1"/>
</dbReference>
<keyword evidence="4" id="KW-1185">Reference proteome</keyword>
<dbReference type="Proteomes" id="UP001156903">
    <property type="component" value="Unassembled WGS sequence"/>
</dbReference>
<dbReference type="PROSITE" id="PS00924">
    <property type="entry name" value="ASP_GLU_RACEMASE_2"/>
    <property type="match status" value="1"/>
</dbReference>
<evidence type="ECO:0000256" key="1">
    <source>
        <dbReference type="ARBA" id="ARBA00007847"/>
    </source>
</evidence>
<dbReference type="RefSeq" id="WP_284308438.1">
    <property type="nucleotide sequence ID" value="NZ_BSPB01000028.1"/>
</dbReference>
<sequence length="251" mass="26636">MPNPAAPAIAPLSRSPRHIGIVGCSAEGAALCYRTICAEAPAWLGAHAHPEVSMHTPSLAAYVDCLDRGDLDGVAVLMLDSARRLQAAGADFLICPDNTIHQAFGRVQPHSPLPWLHIADEVAAEAQRRGFRRIGITGTAWLVGSDVYPAALARQGLAWERPDDTQRATMGRLIMDELVGGVFRPDTVAFFQTVIEGFAQTGCDAVVLGCTEIPLIIGDHNAALPTLDSTRLLARAALRRAVGADIRPPAG</sequence>
<dbReference type="InterPro" id="IPR004380">
    <property type="entry name" value="Asp_race"/>
</dbReference>
<keyword evidence="2" id="KW-0413">Isomerase</keyword>
<evidence type="ECO:0000313" key="4">
    <source>
        <dbReference type="Proteomes" id="UP001156903"/>
    </source>
</evidence>
<evidence type="ECO:0000256" key="2">
    <source>
        <dbReference type="ARBA" id="ARBA00023235"/>
    </source>
</evidence>
<comment type="similarity">
    <text evidence="1">Belongs to the aspartate/glutamate racemases family.</text>
</comment>